<protein>
    <submittedName>
        <fullName evidence="8">Permease of the drug/metabolite transporter</fullName>
    </submittedName>
</protein>
<feature type="transmembrane region" description="Helical" evidence="6">
    <location>
        <begin position="195"/>
        <end position="213"/>
    </location>
</feature>
<comment type="similarity">
    <text evidence="2">Belongs to the EamA transporter family.</text>
</comment>
<dbReference type="InterPro" id="IPR037185">
    <property type="entry name" value="EmrE-like"/>
</dbReference>
<feature type="transmembrane region" description="Helical" evidence="6">
    <location>
        <begin position="165"/>
        <end position="183"/>
    </location>
</feature>
<feature type="transmembrane region" description="Helical" evidence="6">
    <location>
        <begin position="251"/>
        <end position="275"/>
    </location>
</feature>
<evidence type="ECO:0000256" key="6">
    <source>
        <dbReference type="SAM" id="Phobius"/>
    </source>
</evidence>
<feature type="transmembrane region" description="Helical" evidence="6">
    <location>
        <begin position="468"/>
        <end position="489"/>
    </location>
</feature>
<evidence type="ECO:0000259" key="7">
    <source>
        <dbReference type="Pfam" id="PF00892"/>
    </source>
</evidence>
<keyword evidence="3 6" id="KW-0812">Transmembrane</keyword>
<dbReference type="RefSeq" id="WP_208766710.1">
    <property type="nucleotide sequence ID" value="NZ_CAWNNC010000001.1"/>
</dbReference>
<accession>A0A2K8SQA6</accession>
<feature type="transmembrane region" description="Helical" evidence="6">
    <location>
        <begin position="495"/>
        <end position="515"/>
    </location>
</feature>
<keyword evidence="5 6" id="KW-0472">Membrane</keyword>
<feature type="domain" description="EamA" evidence="7">
    <location>
        <begin position="11"/>
        <end position="151"/>
    </location>
</feature>
<keyword evidence="4 6" id="KW-1133">Transmembrane helix</keyword>
<evidence type="ECO:0000313" key="9">
    <source>
        <dbReference type="Proteomes" id="UP000232003"/>
    </source>
</evidence>
<dbReference type="Pfam" id="PF00892">
    <property type="entry name" value="EamA"/>
    <property type="match status" value="4"/>
</dbReference>
<dbReference type="AlphaFoldDB" id="A0A2K8SQA6"/>
<feature type="transmembrane region" description="Helical" evidence="6">
    <location>
        <begin position="613"/>
        <end position="629"/>
    </location>
</feature>
<feature type="transmembrane region" description="Helical" evidence="6">
    <location>
        <begin position="558"/>
        <end position="580"/>
    </location>
</feature>
<feature type="transmembrane region" description="Helical" evidence="6">
    <location>
        <begin position="587"/>
        <end position="607"/>
    </location>
</feature>
<dbReference type="EMBL" id="CP024785">
    <property type="protein sequence ID" value="AUB36985.1"/>
    <property type="molecule type" value="Genomic_DNA"/>
</dbReference>
<evidence type="ECO:0000256" key="1">
    <source>
        <dbReference type="ARBA" id="ARBA00004141"/>
    </source>
</evidence>
<feature type="transmembrane region" description="Helical" evidence="6">
    <location>
        <begin position="42"/>
        <end position="61"/>
    </location>
</feature>
<feature type="transmembrane region" description="Helical" evidence="6">
    <location>
        <begin position="225"/>
        <end position="244"/>
    </location>
</feature>
<feature type="transmembrane region" description="Helical" evidence="6">
    <location>
        <begin position="9"/>
        <end position="30"/>
    </location>
</feature>
<evidence type="ECO:0000313" key="8">
    <source>
        <dbReference type="EMBL" id="AUB36985.1"/>
    </source>
</evidence>
<feature type="transmembrane region" description="Helical" evidence="6">
    <location>
        <begin position="136"/>
        <end position="153"/>
    </location>
</feature>
<proteinExistence type="inferred from homology"/>
<comment type="subcellular location">
    <subcellularLocation>
        <location evidence="1">Membrane</location>
        <topology evidence="1">Multi-pass membrane protein</topology>
    </subcellularLocation>
</comment>
<keyword evidence="9" id="KW-1185">Reference proteome</keyword>
<evidence type="ECO:0000256" key="3">
    <source>
        <dbReference type="ARBA" id="ARBA00022692"/>
    </source>
</evidence>
<feature type="transmembrane region" description="Helical" evidence="6">
    <location>
        <begin position="81"/>
        <end position="102"/>
    </location>
</feature>
<dbReference type="SUPFAM" id="SSF103481">
    <property type="entry name" value="Multidrug resistance efflux transporter EmrE"/>
    <property type="match status" value="4"/>
</dbReference>
<feature type="transmembrane region" description="Helical" evidence="6">
    <location>
        <begin position="375"/>
        <end position="393"/>
    </location>
</feature>
<feature type="transmembrane region" description="Helical" evidence="6">
    <location>
        <begin position="281"/>
        <end position="298"/>
    </location>
</feature>
<reference evidence="8 9" key="1">
    <citation type="submission" date="2017-11" db="EMBL/GenBank/DDBJ databases">
        <title>Complete genome of a free-living desiccation-tolerant cyanobacterium and its photosynthetic adaptation to extreme terrestrial habitat.</title>
        <authorList>
            <person name="Shang J."/>
        </authorList>
    </citation>
    <scope>NUCLEOTIDE SEQUENCE [LARGE SCALE GENOMIC DNA]</scope>
    <source>
        <strain evidence="8 9">CCNUN1</strain>
    </source>
</reference>
<dbReference type="PANTHER" id="PTHR32322">
    <property type="entry name" value="INNER MEMBRANE TRANSPORTER"/>
    <property type="match status" value="1"/>
</dbReference>
<feature type="transmembrane region" description="Helical" evidence="6">
    <location>
        <begin position="108"/>
        <end position="129"/>
    </location>
</feature>
<gene>
    <name evidence="8" type="ORF">COO91_02914</name>
</gene>
<feature type="domain" description="EamA" evidence="7">
    <location>
        <begin position="165"/>
        <end position="297"/>
    </location>
</feature>
<feature type="transmembrane region" description="Helical" evidence="6">
    <location>
        <begin position="527"/>
        <end position="546"/>
    </location>
</feature>
<evidence type="ECO:0000256" key="4">
    <source>
        <dbReference type="ARBA" id="ARBA00022989"/>
    </source>
</evidence>
<feature type="transmembrane region" description="Helical" evidence="6">
    <location>
        <begin position="334"/>
        <end position="355"/>
    </location>
</feature>
<dbReference type="PANTHER" id="PTHR32322:SF2">
    <property type="entry name" value="EAMA DOMAIN-CONTAINING PROTEIN"/>
    <property type="match status" value="1"/>
</dbReference>
<feature type="transmembrane region" description="Helical" evidence="6">
    <location>
        <begin position="439"/>
        <end position="461"/>
    </location>
</feature>
<sequence length="643" mass="70775">MNVSNQTKIAIASLFVGVGAISFGSIFMKLSEIELSPSATVFNRFWLASVVFLVWHGYKAIRQQFSLEKPVEQQTYTSQDLCLLLGAGILWAATLVFLAWSLTQTSVAISSVLHNLAPIFTSLGVWLLFRQGFESQFLIGMVIALGGAIAIEFEELQIATDEVQGGFAAIVSAVFLSGYLLIVEKLRTKFSPATIQLWISAIAALVIFPILLFTQDQVFPSRVSGWLWVISLALICQVLGHGLLTYSLAKFSSVVVSLVHLLEPVFSGIFALVIFSEKLTFSNWVGFAVVLMGLYLAISSQAVVNLPFQESVKTIVNALVKSMTIKLLLLKQQFFETPALLGAISLFVALIPISLAPSLAKLCEQEIGANAVGFHRSWIAAVVFALWNGLEALRRQQSDHQPIEQKPFTKQDVWLLLAMGSAATTSLLLWAWSLSQTSVANVALLSNLNPLFVAAAGYLLLGRRFDNRFVIGMVIALLGAIAFELHNIQFATHQILGDALAFLTAVFIATYLLLIEQLQTRFTTATIMLWRCGVTTMFLLPILPFIEERLFPYSWMGWFFIIFQALFCQVLGQGLLTYSLSRLSSGVVAVTLLLNPVLASIFAWFIFSEQVGLFDWMTFAVVLVGIYLAQSSQSTVQVTNEGL</sequence>
<dbReference type="InterPro" id="IPR050638">
    <property type="entry name" value="AA-Vitamin_Transporters"/>
</dbReference>
<feature type="domain" description="EamA" evidence="7">
    <location>
        <begin position="341"/>
        <end position="481"/>
    </location>
</feature>
<dbReference type="Proteomes" id="UP000232003">
    <property type="component" value="Chromosome"/>
</dbReference>
<feature type="domain" description="EamA" evidence="7">
    <location>
        <begin position="496"/>
        <end position="628"/>
    </location>
</feature>
<dbReference type="KEGG" id="nfl:COO91_02914"/>
<organism evidence="8 9">
    <name type="scientific">Nostoc flagelliforme CCNUN1</name>
    <dbReference type="NCBI Taxonomy" id="2038116"/>
    <lineage>
        <taxon>Bacteria</taxon>
        <taxon>Bacillati</taxon>
        <taxon>Cyanobacteriota</taxon>
        <taxon>Cyanophyceae</taxon>
        <taxon>Nostocales</taxon>
        <taxon>Nostocaceae</taxon>
        <taxon>Nostoc</taxon>
    </lineage>
</organism>
<dbReference type="GO" id="GO:0016020">
    <property type="term" value="C:membrane"/>
    <property type="evidence" value="ECO:0007669"/>
    <property type="project" value="UniProtKB-SubCell"/>
</dbReference>
<feature type="transmembrane region" description="Helical" evidence="6">
    <location>
        <begin position="413"/>
        <end position="433"/>
    </location>
</feature>
<dbReference type="InterPro" id="IPR000620">
    <property type="entry name" value="EamA_dom"/>
</dbReference>
<name>A0A2K8SQA6_9NOSO</name>
<evidence type="ECO:0000256" key="5">
    <source>
        <dbReference type="ARBA" id="ARBA00023136"/>
    </source>
</evidence>
<evidence type="ECO:0000256" key="2">
    <source>
        <dbReference type="ARBA" id="ARBA00007362"/>
    </source>
</evidence>